<protein>
    <submittedName>
        <fullName evidence="3">Merr family transcriptional regulator</fullName>
    </submittedName>
</protein>
<dbReference type="InterPro" id="IPR000551">
    <property type="entry name" value="MerR-type_HTH_dom"/>
</dbReference>
<dbReference type="PATRIC" id="fig|1423771.3.peg.2118"/>
<dbReference type="Pfam" id="PF13411">
    <property type="entry name" value="MerR_1"/>
    <property type="match status" value="1"/>
</dbReference>
<comment type="caution">
    <text evidence="3">The sequence shown here is derived from an EMBL/GenBank/DDBJ whole genome shotgun (WGS) entry which is preliminary data.</text>
</comment>
<dbReference type="PANTHER" id="PTHR30204:SF82">
    <property type="entry name" value="TRANSCRIPTIONAL REGULATOR, MERR FAMILY"/>
    <property type="match status" value="1"/>
</dbReference>
<dbReference type="CDD" id="cd01109">
    <property type="entry name" value="HTH_YyaN"/>
    <property type="match status" value="1"/>
</dbReference>
<dbReference type="GO" id="GO:0003677">
    <property type="term" value="F:DNA binding"/>
    <property type="evidence" value="ECO:0007669"/>
    <property type="project" value="UniProtKB-KW"/>
</dbReference>
<organism evidence="3 4">
    <name type="scientific">Limosilactobacillus mucosae DSM 13345</name>
    <dbReference type="NCBI Taxonomy" id="1423771"/>
    <lineage>
        <taxon>Bacteria</taxon>
        <taxon>Bacillati</taxon>
        <taxon>Bacillota</taxon>
        <taxon>Bacilli</taxon>
        <taxon>Lactobacillales</taxon>
        <taxon>Lactobacillaceae</taxon>
        <taxon>Limosilactobacillus</taxon>
    </lineage>
</organism>
<dbReference type="EMBL" id="AZEQ01000009">
    <property type="protein sequence ID" value="KRL25783.1"/>
    <property type="molecule type" value="Genomic_DNA"/>
</dbReference>
<evidence type="ECO:0000259" key="2">
    <source>
        <dbReference type="PROSITE" id="PS50937"/>
    </source>
</evidence>
<evidence type="ECO:0000313" key="3">
    <source>
        <dbReference type="EMBL" id="KRL25783.1"/>
    </source>
</evidence>
<dbReference type="PROSITE" id="PS50937">
    <property type="entry name" value="HTH_MERR_2"/>
    <property type="match status" value="1"/>
</dbReference>
<evidence type="ECO:0000313" key="4">
    <source>
        <dbReference type="Proteomes" id="UP000050901"/>
    </source>
</evidence>
<keyword evidence="1" id="KW-0238">DNA-binding</keyword>
<name>A0A0R1NZV9_LIMMU</name>
<evidence type="ECO:0000256" key="1">
    <source>
        <dbReference type="ARBA" id="ARBA00023125"/>
    </source>
</evidence>
<dbReference type="Gene3D" id="1.10.1660.10">
    <property type="match status" value="1"/>
</dbReference>
<gene>
    <name evidence="3" type="ORF">FC47_GL002038</name>
</gene>
<dbReference type="AlphaFoldDB" id="A0A0R1NZV9"/>
<dbReference type="Proteomes" id="UP000050901">
    <property type="component" value="Unassembled WGS sequence"/>
</dbReference>
<reference evidence="3 4" key="1">
    <citation type="journal article" date="2015" name="Genome Announc.">
        <title>Expanding the biotechnology potential of lactobacilli through comparative genomics of 213 strains and associated genera.</title>
        <authorList>
            <person name="Sun Z."/>
            <person name="Harris H.M."/>
            <person name="McCann A."/>
            <person name="Guo C."/>
            <person name="Argimon S."/>
            <person name="Zhang W."/>
            <person name="Yang X."/>
            <person name="Jeffery I.B."/>
            <person name="Cooney J.C."/>
            <person name="Kagawa T.F."/>
            <person name="Liu W."/>
            <person name="Song Y."/>
            <person name="Salvetti E."/>
            <person name="Wrobel A."/>
            <person name="Rasinkangas P."/>
            <person name="Parkhill J."/>
            <person name="Rea M.C."/>
            <person name="O'Sullivan O."/>
            <person name="Ritari J."/>
            <person name="Douillard F.P."/>
            <person name="Paul Ross R."/>
            <person name="Yang R."/>
            <person name="Briner A.E."/>
            <person name="Felis G.E."/>
            <person name="de Vos W.M."/>
            <person name="Barrangou R."/>
            <person name="Klaenhammer T.R."/>
            <person name="Caufield P.W."/>
            <person name="Cui Y."/>
            <person name="Zhang H."/>
            <person name="O'Toole P.W."/>
        </authorList>
    </citation>
    <scope>NUCLEOTIDE SEQUENCE [LARGE SCALE GENOMIC DNA]</scope>
    <source>
        <strain evidence="3 4">DSM 13345</strain>
    </source>
</reference>
<dbReference type="InterPro" id="IPR009061">
    <property type="entry name" value="DNA-bd_dom_put_sf"/>
</dbReference>
<dbReference type="PANTHER" id="PTHR30204">
    <property type="entry name" value="REDOX-CYCLING DRUG-SENSING TRANSCRIPTIONAL ACTIVATOR SOXR"/>
    <property type="match status" value="1"/>
</dbReference>
<accession>A0A0R1NZV9</accession>
<dbReference type="GO" id="GO:0003700">
    <property type="term" value="F:DNA-binding transcription factor activity"/>
    <property type="evidence" value="ECO:0007669"/>
    <property type="project" value="InterPro"/>
</dbReference>
<proteinExistence type="predicted"/>
<dbReference type="InterPro" id="IPR047057">
    <property type="entry name" value="MerR_fam"/>
</dbReference>
<dbReference type="SMART" id="SM00422">
    <property type="entry name" value="HTH_MERR"/>
    <property type="match status" value="1"/>
</dbReference>
<sequence length="160" mass="18660">MKGGWEMSYTISQVAQMMGVTPSTLRYYDKEGLLPNVKRVNGIRVFEDTDFPWLRILNCLKGTGMPIRQIKKYVDLCAEGDATLEQRYTIIKEQRQHVLDQIEQLNFYLKELDYKDWYYQEAIKAGTEKAVYHPDSISNLPLDQIPGMNYQAKTPRSDLK</sequence>
<dbReference type="PRINTS" id="PR00040">
    <property type="entry name" value="HTHMERR"/>
</dbReference>
<feature type="domain" description="HTH merR-type" evidence="2">
    <location>
        <begin position="8"/>
        <end position="76"/>
    </location>
</feature>
<dbReference type="SUPFAM" id="SSF46955">
    <property type="entry name" value="Putative DNA-binding domain"/>
    <property type="match status" value="1"/>
</dbReference>